<organism evidence="2 3">
    <name type="scientific">Rhodanobacter soli</name>
    <dbReference type="NCBI Taxonomy" id="590609"/>
    <lineage>
        <taxon>Bacteria</taxon>
        <taxon>Pseudomonadati</taxon>
        <taxon>Pseudomonadota</taxon>
        <taxon>Gammaproteobacteria</taxon>
        <taxon>Lysobacterales</taxon>
        <taxon>Rhodanobacteraceae</taxon>
        <taxon>Rhodanobacter</taxon>
    </lineage>
</organism>
<feature type="domain" description="AB hydrolase-1" evidence="1">
    <location>
        <begin position="10"/>
        <end position="227"/>
    </location>
</feature>
<dbReference type="SUPFAM" id="SSF53474">
    <property type="entry name" value="alpha/beta-Hydrolases"/>
    <property type="match status" value="1"/>
</dbReference>
<dbReference type="EMBL" id="JBEPSD010000004">
    <property type="protein sequence ID" value="MET4570982.1"/>
    <property type="molecule type" value="Genomic_DNA"/>
</dbReference>
<name>A0ABV2Q110_9GAMM</name>
<dbReference type="PRINTS" id="PR00111">
    <property type="entry name" value="ABHYDROLASE"/>
</dbReference>
<evidence type="ECO:0000313" key="3">
    <source>
        <dbReference type="Proteomes" id="UP001549251"/>
    </source>
</evidence>
<accession>A0ABV2Q110</accession>
<comment type="caution">
    <text evidence="2">The sequence shown here is derived from an EMBL/GenBank/DDBJ whole genome shotgun (WGS) entry which is preliminary data.</text>
</comment>
<sequence length="235" mass="25715">MLVTDLRPPLLLLPGFLCDEDLWRDQLTGLADVADGRVADLGHGDSIAGLAGQVLATAPPRFALAGFSFGGYVAQEIARQAPQRIERLALLDTSFHADTPERIAQRRGANKSVSLPGEFRGMTEQLLPSFIATDRLHDTALVQRINAMTLRQGREVFMRQNAMRRENGAAALRRLTCPVLVLCGRHDVLTPPALHEEMAALMPQAELVVVEDSGHMSPMEQPAAVTRAMRHWLAA</sequence>
<keyword evidence="3" id="KW-1185">Reference proteome</keyword>
<protein>
    <submittedName>
        <fullName evidence="2">Pimeloyl-ACP methyl ester carboxylesterase</fullName>
    </submittedName>
</protein>
<dbReference type="InterPro" id="IPR050266">
    <property type="entry name" value="AB_hydrolase_sf"/>
</dbReference>
<dbReference type="PANTHER" id="PTHR43798">
    <property type="entry name" value="MONOACYLGLYCEROL LIPASE"/>
    <property type="match status" value="1"/>
</dbReference>
<evidence type="ECO:0000313" key="2">
    <source>
        <dbReference type="EMBL" id="MET4570982.1"/>
    </source>
</evidence>
<dbReference type="PANTHER" id="PTHR43798:SF29">
    <property type="entry name" value="AB HYDROLASE-1 DOMAIN-CONTAINING PROTEIN"/>
    <property type="match status" value="1"/>
</dbReference>
<gene>
    <name evidence="2" type="ORF">ABIE04_003364</name>
</gene>
<dbReference type="Gene3D" id="3.40.50.1820">
    <property type="entry name" value="alpha/beta hydrolase"/>
    <property type="match status" value="1"/>
</dbReference>
<proteinExistence type="predicted"/>
<reference evidence="2 3" key="1">
    <citation type="submission" date="2024-06" db="EMBL/GenBank/DDBJ databases">
        <title>Sorghum-associated microbial communities from plants grown in Nebraska, USA.</title>
        <authorList>
            <person name="Schachtman D."/>
        </authorList>
    </citation>
    <scope>NUCLEOTIDE SEQUENCE [LARGE SCALE GENOMIC DNA]</scope>
    <source>
        <strain evidence="2 3">1757</strain>
    </source>
</reference>
<dbReference type="InterPro" id="IPR000073">
    <property type="entry name" value="AB_hydrolase_1"/>
</dbReference>
<evidence type="ECO:0000259" key="1">
    <source>
        <dbReference type="Pfam" id="PF12697"/>
    </source>
</evidence>
<dbReference type="Pfam" id="PF12697">
    <property type="entry name" value="Abhydrolase_6"/>
    <property type="match status" value="1"/>
</dbReference>
<dbReference type="InterPro" id="IPR029058">
    <property type="entry name" value="AB_hydrolase_fold"/>
</dbReference>
<dbReference type="Proteomes" id="UP001549251">
    <property type="component" value="Unassembled WGS sequence"/>
</dbReference>